<reference evidence="6" key="1">
    <citation type="submission" date="2023-12" db="EMBL/GenBank/DDBJ databases">
        <title>Genome assembly of Anisodus tanguticus.</title>
        <authorList>
            <person name="Wang Y.-J."/>
        </authorList>
    </citation>
    <scope>NUCLEOTIDE SEQUENCE</scope>
    <source>
        <strain evidence="6">KB-2021</strain>
        <tissue evidence="6">Leaf</tissue>
    </source>
</reference>
<dbReference type="GO" id="GO:0046872">
    <property type="term" value="F:metal ion binding"/>
    <property type="evidence" value="ECO:0007669"/>
    <property type="project" value="UniProtKB-KW"/>
</dbReference>
<dbReference type="InterPro" id="IPR003347">
    <property type="entry name" value="JmjC_dom"/>
</dbReference>
<dbReference type="EMBL" id="JAVYJV010000006">
    <property type="protein sequence ID" value="KAK4368235.1"/>
    <property type="molecule type" value="Genomic_DNA"/>
</dbReference>
<dbReference type="GO" id="GO:0000118">
    <property type="term" value="C:histone deacetylase complex"/>
    <property type="evidence" value="ECO:0007669"/>
    <property type="project" value="TreeGrafter"/>
</dbReference>
<evidence type="ECO:0000313" key="6">
    <source>
        <dbReference type="EMBL" id="KAK4368235.1"/>
    </source>
</evidence>
<protein>
    <recommendedName>
        <fullName evidence="5">JmjC domain-containing protein</fullName>
    </recommendedName>
</protein>
<dbReference type="PROSITE" id="PS51184">
    <property type="entry name" value="JMJC"/>
    <property type="match status" value="1"/>
</dbReference>
<comment type="subcellular location">
    <subcellularLocation>
        <location evidence="1">Nucleus</location>
    </subcellularLocation>
</comment>
<keyword evidence="7" id="KW-1185">Reference proteome</keyword>
<keyword evidence="3" id="KW-0479">Metal-binding</keyword>
<evidence type="ECO:0000313" key="7">
    <source>
        <dbReference type="Proteomes" id="UP001291623"/>
    </source>
</evidence>
<evidence type="ECO:0000256" key="3">
    <source>
        <dbReference type="ARBA" id="ARBA00022723"/>
    </source>
</evidence>
<keyword evidence="4" id="KW-0539">Nucleus</keyword>
<comment type="caution">
    <text evidence="6">The sequence shown here is derived from an EMBL/GenBank/DDBJ whole genome shotgun (WGS) entry which is preliminary data.</text>
</comment>
<dbReference type="AlphaFoldDB" id="A0AAE1SDS9"/>
<dbReference type="PANTHER" id="PTHR12549:SF36">
    <property type="entry name" value="LYSINE-SPECIFIC DEMETHYLASE JMJ25-LIKE"/>
    <property type="match status" value="1"/>
</dbReference>
<dbReference type="GO" id="GO:0031490">
    <property type="term" value="F:chromatin DNA binding"/>
    <property type="evidence" value="ECO:0007669"/>
    <property type="project" value="TreeGrafter"/>
</dbReference>
<dbReference type="PANTHER" id="PTHR12549">
    <property type="entry name" value="JMJC DOMAIN-CONTAINING HISTONE DEMETHYLATION PROTEIN"/>
    <property type="match status" value="1"/>
</dbReference>
<evidence type="ECO:0000256" key="2">
    <source>
        <dbReference type="ARBA" id="ARBA00006801"/>
    </source>
</evidence>
<dbReference type="Proteomes" id="UP001291623">
    <property type="component" value="Unassembled WGS sequence"/>
</dbReference>
<evidence type="ECO:0000256" key="4">
    <source>
        <dbReference type="ARBA" id="ARBA00023242"/>
    </source>
</evidence>
<feature type="domain" description="JmjC" evidence="5">
    <location>
        <begin position="1"/>
        <end position="119"/>
    </location>
</feature>
<dbReference type="GO" id="GO:0032454">
    <property type="term" value="F:histone H3K9 demethylase activity"/>
    <property type="evidence" value="ECO:0007669"/>
    <property type="project" value="InterPro"/>
</dbReference>
<evidence type="ECO:0000259" key="5">
    <source>
        <dbReference type="PROSITE" id="PS51184"/>
    </source>
</evidence>
<dbReference type="Gene3D" id="2.60.120.650">
    <property type="entry name" value="Cupin"/>
    <property type="match status" value="1"/>
</dbReference>
<proteinExistence type="inferred from homology"/>
<dbReference type="GO" id="GO:0003712">
    <property type="term" value="F:transcription coregulator activity"/>
    <property type="evidence" value="ECO:0007669"/>
    <property type="project" value="TreeGrafter"/>
</dbReference>
<dbReference type="GO" id="GO:0006357">
    <property type="term" value="P:regulation of transcription by RNA polymerase II"/>
    <property type="evidence" value="ECO:0007669"/>
    <property type="project" value="TreeGrafter"/>
</dbReference>
<accession>A0AAE1SDS9</accession>
<name>A0AAE1SDS9_9SOLA</name>
<gene>
    <name evidence="6" type="ORF">RND71_012027</name>
</gene>
<sequence>MRYILLSEAYGFAEELGHGDSVTKLHCDMSDASDFATAKQEKASGFFSSDWNVQLEGDLSSDQVVDLGNNSDGPEEENGGAIWDIFRRQDVPKLEEYLKEHHKEFRHTHDAPVTRCIPH</sequence>
<comment type="similarity">
    <text evidence="2">Belongs to the JARID1 histone demethylase family.</text>
</comment>
<dbReference type="GO" id="GO:0000785">
    <property type="term" value="C:chromatin"/>
    <property type="evidence" value="ECO:0007669"/>
    <property type="project" value="TreeGrafter"/>
</dbReference>
<organism evidence="6 7">
    <name type="scientific">Anisodus tanguticus</name>
    <dbReference type="NCBI Taxonomy" id="243964"/>
    <lineage>
        <taxon>Eukaryota</taxon>
        <taxon>Viridiplantae</taxon>
        <taxon>Streptophyta</taxon>
        <taxon>Embryophyta</taxon>
        <taxon>Tracheophyta</taxon>
        <taxon>Spermatophyta</taxon>
        <taxon>Magnoliopsida</taxon>
        <taxon>eudicotyledons</taxon>
        <taxon>Gunneridae</taxon>
        <taxon>Pentapetalae</taxon>
        <taxon>asterids</taxon>
        <taxon>lamiids</taxon>
        <taxon>Solanales</taxon>
        <taxon>Solanaceae</taxon>
        <taxon>Solanoideae</taxon>
        <taxon>Hyoscyameae</taxon>
        <taxon>Anisodus</taxon>
    </lineage>
</organism>
<evidence type="ECO:0000256" key="1">
    <source>
        <dbReference type="ARBA" id="ARBA00004123"/>
    </source>
</evidence>
<dbReference type="InterPro" id="IPR045109">
    <property type="entry name" value="LSDs-like"/>
</dbReference>